<evidence type="ECO:0000256" key="5">
    <source>
        <dbReference type="PIRSR" id="PIRSR602403-1"/>
    </source>
</evidence>
<keyword evidence="8" id="KW-1185">Reference proteome</keyword>
<gene>
    <name evidence="7" type="ORF">B5V03_16495</name>
</gene>
<evidence type="ECO:0000256" key="1">
    <source>
        <dbReference type="ARBA" id="ARBA00001971"/>
    </source>
</evidence>
<dbReference type="SUPFAM" id="SSF48264">
    <property type="entry name" value="Cytochrome P450"/>
    <property type="match status" value="1"/>
</dbReference>
<dbReference type="Gene3D" id="1.10.630.10">
    <property type="entry name" value="Cytochrome P450"/>
    <property type="match status" value="1"/>
</dbReference>
<dbReference type="PANTHER" id="PTHR24305">
    <property type="entry name" value="CYTOCHROME P450"/>
    <property type="match status" value="1"/>
</dbReference>
<comment type="cofactor">
    <cofactor evidence="1 5">
        <name>heme</name>
        <dbReference type="ChEBI" id="CHEBI:30413"/>
    </cofactor>
</comment>
<dbReference type="InterPro" id="IPR036396">
    <property type="entry name" value="Cyt_P450_sf"/>
</dbReference>
<dbReference type="GO" id="GO:0016705">
    <property type="term" value="F:oxidoreductase activity, acting on paired donors, with incorporation or reduction of molecular oxygen"/>
    <property type="evidence" value="ECO:0007669"/>
    <property type="project" value="InterPro"/>
</dbReference>
<keyword evidence="3 5" id="KW-0479">Metal-binding</keyword>
<evidence type="ECO:0000256" key="4">
    <source>
        <dbReference type="ARBA" id="ARBA00023004"/>
    </source>
</evidence>
<feature type="binding site" description="axial binding residue" evidence="5">
    <location>
        <position position="385"/>
    </location>
    <ligand>
        <name>heme</name>
        <dbReference type="ChEBI" id="CHEBI:30413"/>
    </ligand>
    <ligandPart>
        <name>Fe</name>
        <dbReference type="ChEBI" id="CHEBI:18248"/>
    </ligandPart>
</feature>
<dbReference type="GO" id="GO:0004497">
    <property type="term" value="F:monooxygenase activity"/>
    <property type="evidence" value="ECO:0007669"/>
    <property type="project" value="UniProtKB-KW"/>
</dbReference>
<sequence length="458" mass="50261">MTVCASIPRFIDPEGLRSDPLSFLRAAHAAAGDIVVVTERGPAFSRKHDCAAAVAVFGPAGTRHVLSDADLFGPGVSVGELFSLPPALSRLNAGLFSMKGEEHGTQQQLLRTALDDMCTHGVDQVVAQAWQRFAEDLGLADDVPLLSEMRRLALHVSSLLVFGNTDLELGRLIQSYFELRRTVSAAATVPNLLQRRTLIQTGARLDRLLRARMLAFQADVAKGNAAAHACMMGRLHATARGSATEDQLIAQANTLFMSSSEPVAVSLTWILLILSQQPRLRRALRLELAERSERGDRDRPLLRAVIHEVLRLLPPNAIMVKVTTGPAQLLGHRLPPNCEILLSPFVAHRDSRDFQQADVLDPGRWHGWKPSTYAYFPFGLGARYCVGRQLALSLLVAILSSMLSRYDVVLAADQALDWKINITLMPAQEPIVRFLPAQMQYDVAGGRVHGPVAELMRY</sequence>
<dbReference type="Proteomes" id="UP000290819">
    <property type="component" value="Unassembled WGS sequence"/>
</dbReference>
<dbReference type="GO" id="GO:0020037">
    <property type="term" value="F:heme binding"/>
    <property type="evidence" value="ECO:0007669"/>
    <property type="project" value="InterPro"/>
</dbReference>
<reference evidence="7 8" key="1">
    <citation type="submission" date="2017-03" db="EMBL/GenBank/DDBJ databases">
        <authorList>
            <person name="Safronova V.I."/>
            <person name="Sazanova A.L."/>
            <person name="Chirak E.R."/>
        </authorList>
    </citation>
    <scope>NUCLEOTIDE SEQUENCE [LARGE SCALE GENOMIC DNA]</scope>
    <source>
        <strain evidence="7 8">Opo-243</strain>
    </source>
</reference>
<evidence type="ECO:0008006" key="9">
    <source>
        <dbReference type="Google" id="ProtNLM"/>
    </source>
</evidence>
<dbReference type="CDD" id="cd00302">
    <property type="entry name" value="cytochrome_P450"/>
    <property type="match status" value="1"/>
</dbReference>
<dbReference type="PROSITE" id="PS00086">
    <property type="entry name" value="CYTOCHROME_P450"/>
    <property type="match status" value="1"/>
</dbReference>
<dbReference type="InterPro" id="IPR017972">
    <property type="entry name" value="Cyt_P450_CS"/>
</dbReference>
<dbReference type="GO" id="GO:0005506">
    <property type="term" value="F:iron ion binding"/>
    <property type="evidence" value="ECO:0007669"/>
    <property type="project" value="InterPro"/>
</dbReference>
<dbReference type="Pfam" id="PF00067">
    <property type="entry name" value="p450"/>
    <property type="match status" value="1"/>
</dbReference>
<dbReference type="InterPro" id="IPR001128">
    <property type="entry name" value="Cyt_P450"/>
</dbReference>
<dbReference type="EMBL" id="MZXW01000017">
    <property type="protein sequence ID" value="RXT47854.1"/>
    <property type="molecule type" value="Genomic_DNA"/>
</dbReference>
<comment type="caution">
    <text evidence="7">The sequence shown here is derived from an EMBL/GenBank/DDBJ whole genome shotgun (WGS) entry which is preliminary data.</text>
</comment>
<comment type="similarity">
    <text evidence="2 6">Belongs to the cytochrome P450 family.</text>
</comment>
<dbReference type="PRINTS" id="PR00385">
    <property type="entry name" value="P450"/>
</dbReference>
<evidence type="ECO:0000256" key="6">
    <source>
        <dbReference type="RuleBase" id="RU000461"/>
    </source>
</evidence>
<evidence type="ECO:0000313" key="7">
    <source>
        <dbReference type="EMBL" id="RXT47854.1"/>
    </source>
</evidence>
<keyword evidence="4 5" id="KW-0408">Iron</keyword>
<evidence type="ECO:0000256" key="2">
    <source>
        <dbReference type="ARBA" id="ARBA00010617"/>
    </source>
</evidence>
<name>A0A4Q1VBT2_9BRAD</name>
<keyword evidence="6" id="KW-0503">Monooxygenase</keyword>
<keyword evidence="6" id="KW-0560">Oxidoreductase</keyword>
<proteinExistence type="inferred from homology"/>
<dbReference type="PRINTS" id="PR00465">
    <property type="entry name" value="EP450IV"/>
</dbReference>
<organism evidence="7 8">
    <name type="scientific">Bradyrhizobium betae</name>
    <dbReference type="NCBI Taxonomy" id="244734"/>
    <lineage>
        <taxon>Bacteria</taxon>
        <taxon>Pseudomonadati</taxon>
        <taxon>Pseudomonadota</taxon>
        <taxon>Alphaproteobacteria</taxon>
        <taxon>Hyphomicrobiales</taxon>
        <taxon>Nitrobacteraceae</taxon>
        <taxon>Bradyrhizobium</taxon>
    </lineage>
</organism>
<dbReference type="AlphaFoldDB" id="A0A4Q1VBT2"/>
<dbReference type="PANTHER" id="PTHR24305:SF166">
    <property type="entry name" value="CYTOCHROME P450 12A4, MITOCHONDRIAL-RELATED"/>
    <property type="match status" value="1"/>
</dbReference>
<accession>A0A4Q1VBT2</accession>
<keyword evidence="5 6" id="KW-0349">Heme</keyword>
<protein>
    <recommendedName>
        <fullName evidence="9">Cytochrome P450</fullName>
    </recommendedName>
</protein>
<evidence type="ECO:0000313" key="8">
    <source>
        <dbReference type="Proteomes" id="UP000290819"/>
    </source>
</evidence>
<dbReference type="InterPro" id="IPR050121">
    <property type="entry name" value="Cytochrome_P450_monoxygenase"/>
</dbReference>
<dbReference type="InterPro" id="IPR002403">
    <property type="entry name" value="Cyt_P450_E_grp-IV"/>
</dbReference>
<evidence type="ECO:0000256" key="3">
    <source>
        <dbReference type="ARBA" id="ARBA00022723"/>
    </source>
</evidence>